<feature type="repeat" description="ANK" evidence="15">
    <location>
        <begin position="576"/>
        <end position="608"/>
    </location>
</feature>
<comment type="subcellular location">
    <subcellularLocation>
        <location evidence="1 16">Membrane</location>
        <topology evidence="1 16">Multi-pass membrane protein</topology>
    </subcellularLocation>
</comment>
<reference evidence="20" key="1">
    <citation type="submission" date="2023-05" db="EMBL/GenBank/DDBJ databases">
        <title>Genome and transcriptome analyses reveal genes involved in the formation of fine ridges on petal epidermal cells in Hibiscus trionum.</title>
        <authorList>
            <person name="Koshimizu S."/>
            <person name="Masuda S."/>
            <person name="Ishii T."/>
            <person name="Shirasu K."/>
            <person name="Hoshino A."/>
            <person name="Arita M."/>
        </authorList>
    </citation>
    <scope>NUCLEOTIDE SEQUENCE</scope>
    <source>
        <strain evidence="20">Hamamatsu line</strain>
    </source>
</reference>
<protein>
    <recommendedName>
        <fullName evidence="16">Potassium channel</fullName>
    </recommendedName>
</protein>
<keyword evidence="10 16" id="KW-1133">Transmembrane helix</keyword>
<dbReference type="GO" id="GO:0034702">
    <property type="term" value="C:monoatomic ion channel complex"/>
    <property type="evidence" value="ECO:0007669"/>
    <property type="project" value="UniProtKB-KW"/>
</dbReference>
<dbReference type="PROSITE" id="PS50088">
    <property type="entry name" value="ANK_REPEAT"/>
    <property type="match status" value="3"/>
</dbReference>
<evidence type="ECO:0000256" key="3">
    <source>
        <dbReference type="ARBA" id="ARBA00022448"/>
    </source>
</evidence>
<evidence type="ECO:0000256" key="11">
    <source>
        <dbReference type="ARBA" id="ARBA00023043"/>
    </source>
</evidence>
<evidence type="ECO:0000256" key="16">
    <source>
        <dbReference type="RuleBase" id="RU369015"/>
    </source>
</evidence>
<evidence type="ECO:0000256" key="6">
    <source>
        <dbReference type="ARBA" id="ARBA00022737"/>
    </source>
</evidence>
<dbReference type="InterPro" id="IPR003938">
    <property type="entry name" value="K_chnl_volt-dep_EAG/ELK/ERG"/>
</dbReference>
<keyword evidence="5 16" id="KW-0812">Transmembrane</keyword>
<dbReference type="InterPro" id="IPR021789">
    <property type="entry name" value="KHA_dom"/>
</dbReference>
<feature type="repeat" description="ANK" evidence="15">
    <location>
        <begin position="640"/>
        <end position="672"/>
    </location>
</feature>
<dbReference type="AlphaFoldDB" id="A0A9W7M676"/>
<evidence type="ECO:0000256" key="5">
    <source>
        <dbReference type="ARBA" id="ARBA00022692"/>
    </source>
</evidence>
<dbReference type="InterPro" id="IPR000595">
    <property type="entry name" value="cNMP-bd_dom"/>
</dbReference>
<dbReference type="Pfam" id="PF00520">
    <property type="entry name" value="Ion_trans"/>
    <property type="match status" value="1"/>
</dbReference>
<sequence length="912" mass="102606">MFGEEEEIEQLSVSSVSTGILPSLGGRSVRTIKLRSYIISPYHRRYRAWQTFLVLLVIYTAWVSPFEFGFLDKPDSPLAATDNVVNGFFALDIVLTFFVAYLDKATYLLIDDPKKIVWKYGSSWLVLDIISTIPSELARKISPKPLRSYGLFNMLRLWRLRRVSALFSRLEKDRNYNYFWVRCAKLICVTLFAVHCAGCFYYRIAAKYHDPGRTWLSESMGDNFQEQSLSIRYVTSIYWSITTLTTVGYGDLHPVNTHEMIFDTFYMLFNLGLTAYLIGNMTNLVVHGTSRTRIFRDAIQSASSFAQRNQLPPRLRHQMLAHLCLRYRTNSEGLQQQETLDSLPKAIRSSISHYLFYSLVDNVYLFRGVSNDLLFQLVSEMKAEYFPPREDVILQNEAPTDFYILVTGAVELLIQKNGAEHVFGEAKAGDLCGEIGVLCYRPQLFTVRTKRLCQLLRLNRTTFLNIVQANVGDGTIIMNNLLQHLKDMDDPIMEGVLTETQNMLARGRMDLPLNLCFAAVRGDDLLLHQLLKKGHHANESDNNGRTPLHIAASKGSENCVLLLLDYGADPNRKDSVGSVPLWEAIVGGHDQLAKLLKENGANINAGDVGGFSCTAAEQNDLNLLKEMVCYDGDITRPRYNGDTALHVAVCEGNIEIVKFLLEHGADIDKPDFQEKQERHFLGRFTSEPVIHTADGTDGSSRSRSRPRRRSSSFRNSLFGIMSVKLNVDEAKGSAVKSGRVVISCPEKGESSGKLILLPGSLEELLDVGAKKFGMFGGKVMNKGGGEIEEIEVIRDGDHLVFVSDSQNSQTQYSGYTTDPHLALRKVTQLPTHSSRACLVPEKGYPPSPSIKSSFISTDSVEKQATVRLAEQLQYSFLCRKKWLLFPRLLPHGTRSMQMEATIGSSMLWQRHA</sequence>
<organism evidence="20 21">
    <name type="scientific">Hibiscus trionum</name>
    <name type="common">Flower of an hour</name>
    <dbReference type="NCBI Taxonomy" id="183268"/>
    <lineage>
        <taxon>Eukaryota</taxon>
        <taxon>Viridiplantae</taxon>
        <taxon>Streptophyta</taxon>
        <taxon>Embryophyta</taxon>
        <taxon>Tracheophyta</taxon>
        <taxon>Spermatophyta</taxon>
        <taxon>Magnoliopsida</taxon>
        <taxon>eudicotyledons</taxon>
        <taxon>Gunneridae</taxon>
        <taxon>Pentapetalae</taxon>
        <taxon>rosids</taxon>
        <taxon>malvids</taxon>
        <taxon>Malvales</taxon>
        <taxon>Malvaceae</taxon>
        <taxon>Malvoideae</taxon>
        <taxon>Hibiscus</taxon>
    </lineage>
</organism>
<keyword evidence="3 16" id="KW-0813">Transport</keyword>
<dbReference type="Proteomes" id="UP001165190">
    <property type="component" value="Unassembled WGS sequence"/>
</dbReference>
<accession>A0A9W7M676</accession>
<evidence type="ECO:0000256" key="10">
    <source>
        <dbReference type="ARBA" id="ARBA00022989"/>
    </source>
</evidence>
<dbReference type="InterPro" id="IPR045319">
    <property type="entry name" value="KAT/AKT"/>
</dbReference>
<evidence type="ECO:0000256" key="14">
    <source>
        <dbReference type="ARBA" id="ARBA00023303"/>
    </source>
</evidence>
<dbReference type="OrthoDB" id="426293at2759"/>
<dbReference type="PROSITE" id="PS50042">
    <property type="entry name" value="CNMP_BINDING_3"/>
    <property type="match status" value="1"/>
</dbReference>
<evidence type="ECO:0000256" key="12">
    <source>
        <dbReference type="ARBA" id="ARBA00023065"/>
    </source>
</evidence>
<feature type="transmembrane region" description="Helical" evidence="16">
    <location>
        <begin position="265"/>
        <end position="286"/>
    </location>
</feature>
<proteinExistence type="inferred from homology"/>
<evidence type="ECO:0000256" key="7">
    <source>
        <dbReference type="ARBA" id="ARBA00022826"/>
    </source>
</evidence>
<feature type="domain" description="KHA" evidence="19">
    <location>
        <begin position="739"/>
        <end position="819"/>
    </location>
</feature>
<dbReference type="FunFam" id="1.10.287.70:FF:000139">
    <property type="entry name" value="Potassium channel SKOR"/>
    <property type="match status" value="1"/>
</dbReference>
<evidence type="ECO:0000313" key="21">
    <source>
        <dbReference type="Proteomes" id="UP001165190"/>
    </source>
</evidence>
<keyword evidence="14 16" id="KW-0407">Ion channel</keyword>
<keyword evidence="11 15" id="KW-0040">ANK repeat</keyword>
<dbReference type="PRINTS" id="PR01415">
    <property type="entry name" value="ANKYRIN"/>
</dbReference>
<comment type="domain">
    <text evidence="16">The KHA domain (rich in hydrophobic and acidic residues) present in the C-terminal part is likely to be important for tetramerization.</text>
</comment>
<comment type="subunit">
    <text evidence="16">The potassium channel is composed of a homo- or heterotetrameric complex of pore-forming subunits.</text>
</comment>
<feature type="region of interest" description="Disordered" evidence="17">
    <location>
        <begin position="689"/>
        <end position="710"/>
    </location>
</feature>
<comment type="domain">
    <text evidence="16">The segment S4 is probably the voltage-sensor and is characterized by a series of positively charged amino acids. The pore-forming region H5 is enclosed by the transmembrane segments S5 and S6 in the Shaker-type (1P/6TM) and contains the GYGD signature motif which seems to be involved in potassium selectivity.</text>
</comment>
<dbReference type="PROSITE" id="PS50297">
    <property type="entry name" value="ANK_REP_REGION"/>
    <property type="match status" value="3"/>
</dbReference>
<comment type="caution">
    <text evidence="20">The sequence shown here is derived from an EMBL/GenBank/DDBJ whole genome shotgun (WGS) entry which is preliminary data.</text>
</comment>
<dbReference type="Gene3D" id="1.10.287.70">
    <property type="match status" value="1"/>
</dbReference>
<dbReference type="Pfam" id="PF00023">
    <property type="entry name" value="Ank"/>
    <property type="match status" value="1"/>
</dbReference>
<dbReference type="SUPFAM" id="SSF81324">
    <property type="entry name" value="Voltage-gated potassium channels"/>
    <property type="match status" value="1"/>
</dbReference>
<evidence type="ECO:0000256" key="2">
    <source>
        <dbReference type="ARBA" id="ARBA00007929"/>
    </source>
</evidence>
<keyword evidence="8 16" id="KW-0851">Voltage-gated channel</keyword>
<dbReference type="PANTHER" id="PTHR45743:SF2">
    <property type="entry name" value="POTASSIUM CHANNEL AKT1"/>
    <property type="match status" value="1"/>
</dbReference>
<gene>
    <name evidence="20" type="ORF">HRI_002620100</name>
</gene>
<dbReference type="PANTHER" id="PTHR45743">
    <property type="entry name" value="POTASSIUM CHANNEL AKT1"/>
    <property type="match status" value="1"/>
</dbReference>
<dbReference type="Gene3D" id="2.60.120.10">
    <property type="entry name" value="Jelly Rolls"/>
    <property type="match status" value="1"/>
</dbReference>
<evidence type="ECO:0000256" key="9">
    <source>
        <dbReference type="ARBA" id="ARBA00022958"/>
    </source>
</evidence>
<keyword evidence="4 16" id="KW-0633">Potassium transport</keyword>
<evidence type="ECO:0000313" key="20">
    <source>
        <dbReference type="EMBL" id="GMI89508.1"/>
    </source>
</evidence>
<dbReference type="CDD" id="cd00038">
    <property type="entry name" value="CAP_ED"/>
    <property type="match status" value="1"/>
</dbReference>
<feature type="transmembrane region" description="Helical" evidence="16">
    <location>
        <begin position="46"/>
        <end position="64"/>
    </location>
</feature>
<dbReference type="InterPro" id="IPR018490">
    <property type="entry name" value="cNMP-bd_dom_sf"/>
</dbReference>
<feature type="transmembrane region" description="Helical" evidence="16">
    <location>
        <begin position="84"/>
        <end position="102"/>
    </location>
</feature>
<keyword evidence="7 16" id="KW-0631">Potassium channel</keyword>
<evidence type="ECO:0000256" key="8">
    <source>
        <dbReference type="ARBA" id="ARBA00022882"/>
    </source>
</evidence>
<dbReference type="Pfam" id="PF11834">
    <property type="entry name" value="KHA"/>
    <property type="match status" value="1"/>
</dbReference>
<evidence type="ECO:0000256" key="15">
    <source>
        <dbReference type="PROSITE-ProRule" id="PRU00023"/>
    </source>
</evidence>
<keyword evidence="6" id="KW-0677">Repeat</keyword>
<dbReference type="InterPro" id="IPR036770">
    <property type="entry name" value="Ankyrin_rpt-contain_sf"/>
</dbReference>
<evidence type="ECO:0000256" key="1">
    <source>
        <dbReference type="ARBA" id="ARBA00004141"/>
    </source>
</evidence>
<dbReference type="EMBL" id="BSYR01000022">
    <property type="protein sequence ID" value="GMI89508.1"/>
    <property type="molecule type" value="Genomic_DNA"/>
</dbReference>
<keyword evidence="9 16" id="KW-0630">Potassium</keyword>
<feature type="domain" description="Cyclic nucleotide-binding" evidence="18">
    <location>
        <begin position="365"/>
        <end position="467"/>
    </location>
</feature>
<comment type="similarity">
    <text evidence="2 16">Belongs to the potassium channel family. Plant (TC 1.A.1.4) subfamily.</text>
</comment>
<dbReference type="PROSITE" id="PS51490">
    <property type="entry name" value="KHA"/>
    <property type="match status" value="1"/>
</dbReference>
<name>A0A9W7M676_HIBTR</name>
<dbReference type="Pfam" id="PF12796">
    <property type="entry name" value="Ank_2"/>
    <property type="match status" value="1"/>
</dbReference>
<dbReference type="SMART" id="SM00100">
    <property type="entry name" value="cNMP"/>
    <property type="match status" value="1"/>
</dbReference>
<dbReference type="InterPro" id="IPR002110">
    <property type="entry name" value="Ankyrin_rpt"/>
</dbReference>
<evidence type="ECO:0000259" key="19">
    <source>
        <dbReference type="PROSITE" id="PS51490"/>
    </source>
</evidence>
<feature type="repeat" description="ANK" evidence="15">
    <location>
        <begin position="543"/>
        <end position="575"/>
    </location>
</feature>
<dbReference type="InterPro" id="IPR014710">
    <property type="entry name" value="RmlC-like_jellyroll"/>
</dbReference>
<dbReference type="SUPFAM" id="SSF51206">
    <property type="entry name" value="cAMP-binding domain-like"/>
    <property type="match status" value="1"/>
</dbReference>
<dbReference type="InterPro" id="IPR005821">
    <property type="entry name" value="Ion_trans_dom"/>
</dbReference>
<dbReference type="Pfam" id="PF00027">
    <property type="entry name" value="cNMP_binding"/>
    <property type="match status" value="1"/>
</dbReference>
<feature type="transmembrane region" description="Helical" evidence="16">
    <location>
        <begin position="179"/>
        <end position="204"/>
    </location>
</feature>
<dbReference type="SMART" id="SM00248">
    <property type="entry name" value="ANK"/>
    <property type="match status" value="3"/>
</dbReference>
<keyword evidence="12 16" id="KW-0406">Ion transport</keyword>
<evidence type="ECO:0000256" key="17">
    <source>
        <dbReference type="SAM" id="MobiDB-lite"/>
    </source>
</evidence>
<keyword evidence="13 16" id="KW-0472">Membrane</keyword>
<dbReference type="SUPFAM" id="SSF48403">
    <property type="entry name" value="Ankyrin repeat"/>
    <property type="match status" value="1"/>
</dbReference>
<comment type="caution">
    <text evidence="16">Lacks conserved residue(s) required for the propagation of feature annotation.</text>
</comment>
<comment type="function">
    <text evidence="16">Potassium channel.</text>
</comment>
<evidence type="ECO:0000256" key="4">
    <source>
        <dbReference type="ARBA" id="ARBA00022538"/>
    </source>
</evidence>
<dbReference type="FunFam" id="2.60.120.10:FF:000074">
    <property type="entry name" value="Potassium channel KAT2"/>
    <property type="match status" value="1"/>
</dbReference>
<evidence type="ECO:0000259" key="18">
    <source>
        <dbReference type="PROSITE" id="PS50042"/>
    </source>
</evidence>
<dbReference type="GO" id="GO:0005249">
    <property type="term" value="F:voltage-gated potassium channel activity"/>
    <property type="evidence" value="ECO:0007669"/>
    <property type="project" value="UniProtKB-UniRule"/>
</dbReference>
<evidence type="ECO:0000256" key="13">
    <source>
        <dbReference type="ARBA" id="ARBA00023136"/>
    </source>
</evidence>
<keyword evidence="21" id="KW-1185">Reference proteome</keyword>
<dbReference type="Gene3D" id="1.25.40.20">
    <property type="entry name" value="Ankyrin repeat-containing domain"/>
    <property type="match status" value="1"/>
</dbReference>
<dbReference type="PRINTS" id="PR01463">
    <property type="entry name" value="EAGCHANLFMLY"/>
</dbReference>